<protein>
    <submittedName>
        <fullName evidence="1">Uncharacterized protein</fullName>
    </submittedName>
</protein>
<evidence type="ECO:0000313" key="1">
    <source>
        <dbReference type="EMBL" id="AGZ45158.1"/>
    </source>
</evidence>
<dbReference type="HOGENOM" id="CLU_2128097_0_0_11"/>
<reference evidence="1 2" key="1">
    <citation type="journal article" date="2014" name="J. Biotechnol.">
        <title>Complete genome sequence of the actinobacterium Actinoplanes friuliensis HAG 010964, producer of the lipopeptide antibiotic friulimycin.</title>
        <authorList>
            <person name="Ruckert C."/>
            <person name="Szczepanowski R."/>
            <person name="Albersmeier A."/>
            <person name="Goesmann A."/>
            <person name="Fischer N."/>
            <person name="Steinkamper A."/>
            <person name="Puhler A."/>
            <person name="Biener R."/>
            <person name="Schwartz D."/>
            <person name="Kalinowski J."/>
        </authorList>
    </citation>
    <scope>NUCLEOTIDE SEQUENCE [LARGE SCALE GENOMIC DNA]</scope>
    <source>
        <strain evidence="1 2">DSM 7358</strain>
    </source>
</reference>
<dbReference type="RefSeq" id="WP_023561495.1">
    <property type="nucleotide sequence ID" value="NC_022657.1"/>
</dbReference>
<organism evidence="1 2">
    <name type="scientific">Actinoplanes friuliensis DSM 7358</name>
    <dbReference type="NCBI Taxonomy" id="1246995"/>
    <lineage>
        <taxon>Bacteria</taxon>
        <taxon>Bacillati</taxon>
        <taxon>Actinomycetota</taxon>
        <taxon>Actinomycetes</taxon>
        <taxon>Micromonosporales</taxon>
        <taxon>Micromonosporaceae</taxon>
        <taxon>Actinoplanes</taxon>
    </lineage>
</organism>
<gene>
    <name evidence="1" type="ORF">AFR_34500</name>
</gene>
<dbReference type="Proteomes" id="UP000017746">
    <property type="component" value="Chromosome"/>
</dbReference>
<dbReference type="AlphaFoldDB" id="U5W7J5"/>
<evidence type="ECO:0000313" key="2">
    <source>
        <dbReference type="Proteomes" id="UP000017746"/>
    </source>
</evidence>
<proteinExistence type="predicted"/>
<keyword evidence="2" id="KW-1185">Reference proteome</keyword>
<name>U5W7J5_9ACTN</name>
<sequence>MQEALVLLYADVDADIAMSEREFFCLTEPGARMHGSGPDRATIGGRMMRLSPQAVTSAWEAYVVELHYLREYVASATNFEFGGLLEASDQHIVRCRQAVDRLKSAVQQHLAMH</sequence>
<accession>U5W7J5</accession>
<dbReference type="EMBL" id="CP006272">
    <property type="protein sequence ID" value="AGZ45158.1"/>
    <property type="molecule type" value="Genomic_DNA"/>
</dbReference>
<dbReference type="KEGG" id="afs:AFR_34500"/>